<reference evidence="1" key="1">
    <citation type="submission" date="2023-10" db="EMBL/GenBank/DDBJ databases">
        <authorList>
            <person name="Domelevo Entfellner J.-B."/>
        </authorList>
    </citation>
    <scope>NUCLEOTIDE SEQUENCE</scope>
</reference>
<dbReference type="Proteomes" id="UP001189624">
    <property type="component" value="Chromosome 1"/>
</dbReference>
<name>A0AA86RX75_9FABA</name>
<dbReference type="EMBL" id="OY731398">
    <property type="protein sequence ID" value="CAJ1842006.1"/>
    <property type="molecule type" value="Genomic_DNA"/>
</dbReference>
<organism evidence="1 2">
    <name type="scientific">Sphenostylis stenocarpa</name>
    <dbReference type="NCBI Taxonomy" id="92480"/>
    <lineage>
        <taxon>Eukaryota</taxon>
        <taxon>Viridiplantae</taxon>
        <taxon>Streptophyta</taxon>
        <taxon>Embryophyta</taxon>
        <taxon>Tracheophyta</taxon>
        <taxon>Spermatophyta</taxon>
        <taxon>Magnoliopsida</taxon>
        <taxon>eudicotyledons</taxon>
        <taxon>Gunneridae</taxon>
        <taxon>Pentapetalae</taxon>
        <taxon>rosids</taxon>
        <taxon>fabids</taxon>
        <taxon>Fabales</taxon>
        <taxon>Fabaceae</taxon>
        <taxon>Papilionoideae</taxon>
        <taxon>50 kb inversion clade</taxon>
        <taxon>NPAAA clade</taxon>
        <taxon>indigoferoid/millettioid clade</taxon>
        <taxon>Phaseoleae</taxon>
        <taxon>Sphenostylis</taxon>
    </lineage>
</organism>
<evidence type="ECO:0000313" key="1">
    <source>
        <dbReference type="EMBL" id="CAJ1842006.1"/>
    </source>
</evidence>
<evidence type="ECO:0000313" key="2">
    <source>
        <dbReference type="Proteomes" id="UP001189624"/>
    </source>
</evidence>
<gene>
    <name evidence="1" type="ORF">AYBTSS11_LOCUS1682</name>
</gene>
<accession>A0AA86RX75</accession>
<sequence>MAAKHFQLSHRCFCGGERRSLVESAWLTETRSSTPAKQLRRMAREDALVFFLDILTAR</sequence>
<dbReference type="Gramene" id="rna-AYBTSS11_LOCUS1682">
    <property type="protein sequence ID" value="CAJ1842006.1"/>
    <property type="gene ID" value="gene-AYBTSS11_LOCUS1682"/>
</dbReference>
<proteinExistence type="predicted"/>
<protein>
    <submittedName>
        <fullName evidence="1">Uncharacterized protein</fullName>
    </submittedName>
</protein>
<keyword evidence="2" id="KW-1185">Reference proteome</keyword>
<dbReference type="AlphaFoldDB" id="A0AA86RX75"/>